<evidence type="ECO:0000256" key="2">
    <source>
        <dbReference type="PROSITE-ProRule" id="PRU00708"/>
    </source>
</evidence>
<dbReference type="InterPro" id="IPR011990">
    <property type="entry name" value="TPR-like_helical_dom_sf"/>
</dbReference>
<feature type="repeat" description="PPR" evidence="2">
    <location>
        <begin position="407"/>
        <end position="437"/>
    </location>
</feature>
<sequence length="640" mass="72092">MISSSVSASKANTLRLFEPPSLQIASSTQSTYAQLFYASSSIRSLSAIRRLHRRLSNSLVLTDVILHIHILNAYGKCRSLDDALQLFNTMPERNLVSWTSVISGLSQNHREREAVELYLGMLQSGFLPDQFALGSVVGARSCLLNIHFKGPFDLHKGKSYKPKVNTEQQQSCNDNSEKMKSQNRSITNIDAPVKKRKIEAVQTQDTTEKKEESLPSMEQYLTPSASQHHAMMKARFADTIINAQRKLLDGDTVKMEALIKKCKPENKTHNRRNDSKQSLVVVSDLLSKSMLFGEKDRVEAAKKQCVTETEAINIGFVVRTHKMLTRIKQYYQNFSTSFISQQCTNDFIISLCKQGQYPEALEAAFSSDCVFYPSTYAKLFYASSSIRSLTAIRRLHRRLSNSLVLTDVILHNHILNAYGKCRSLDDALQLFDTMPERNLVSWTSVISGLSQNHREREAVELYLSMLQSGFLPDQFALGSVVRACSGLLDIELGRQLHCHTIKMDHGRDRIVQNALVTMYSRSDGIRDASIVFERIADKDLVSWGSMIAALAQKGHEFEALCLFKQMLDIGVDRPNEFHFGSLFSACGIISRLDQGEQLHGLCVKFGLETDNFAGCSLSDMYARCGRLDHARKAFFSDWKS</sequence>
<feature type="repeat" description="PPR" evidence="2">
    <location>
        <begin position="94"/>
        <end position="128"/>
    </location>
</feature>
<accession>A0AB40CJX2</accession>
<evidence type="ECO:0000313" key="3">
    <source>
        <dbReference type="Proteomes" id="UP001515500"/>
    </source>
</evidence>
<feature type="repeat" description="PPR" evidence="2">
    <location>
        <begin position="438"/>
        <end position="472"/>
    </location>
</feature>
<dbReference type="Gene3D" id="1.25.40.10">
    <property type="entry name" value="Tetratricopeptide repeat domain"/>
    <property type="match status" value="3"/>
</dbReference>
<dbReference type="FunFam" id="1.25.40.10:FF:000196">
    <property type="entry name" value="Pentatricopeptide repeat-containing protein At4g14850"/>
    <property type="match status" value="1"/>
</dbReference>
<dbReference type="PANTHER" id="PTHR47926">
    <property type="entry name" value="PENTATRICOPEPTIDE REPEAT-CONTAINING PROTEIN"/>
    <property type="match status" value="1"/>
</dbReference>
<dbReference type="PANTHER" id="PTHR47926:SF533">
    <property type="entry name" value="DYW DOMAIN-CONTAINING PROTEIN"/>
    <property type="match status" value="1"/>
</dbReference>
<dbReference type="Pfam" id="PF01535">
    <property type="entry name" value="PPR"/>
    <property type="match status" value="5"/>
</dbReference>
<organism evidence="3 4">
    <name type="scientific">Dioscorea cayennensis subsp. rotundata</name>
    <name type="common">White Guinea yam</name>
    <name type="synonym">Dioscorea rotundata</name>
    <dbReference type="NCBI Taxonomy" id="55577"/>
    <lineage>
        <taxon>Eukaryota</taxon>
        <taxon>Viridiplantae</taxon>
        <taxon>Streptophyta</taxon>
        <taxon>Embryophyta</taxon>
        <taxon>Tracheophyta</taxon>
        <taxon>Spermatophyta</taxon>
        <taxon>Magnoliopsida</taxon>
        <taxon>Liliopsida</taxon>
        <taxon>Dioscoreales</taxon>
        <taxon>Dioscoreaceae</taxon>
        <taxon>Dioscorea</taxon>
    </lineage>
</organism>
<dbReference type="InterPro" id="IPR046960">
    <property type="entry name" value="PPR_At4g14850-like_plant"/>
</dbReference>
<keyword evidence="1" id="KW-0677">Repeat</keyword>
<feature type="repeat" description="PPR" evidence="2">
    <location>
        <begin position="539"/>
        <end position="573"/>
    </location>
</feature>
<dbReference type="GO" id="GO:0009451">
    <property type="term" value="P:RNA modification"/>
    <property type="evidence" value="ECO:0007669"/>
    <property type="project" value="InterPro"/>
</dbReference>
<proteinExistence type="predicted"/>
<keyword evidence="3" id="KW-1185">Reference proteome</keyword>
<dbReference type="Proteomes" id="UP001515500">
    <property type="component" value="Chromosome 15"/>
</dbReference>
<name>A0AB40CJX2_DIOCR</name>
<dbReference type="PROSITE" id="PS51375">
    <property type="entry name" value="PPR"/>
    <property type="match status" value="4"/>
</dbReference>
<gene>
    <name evidence="4" type="primary">LOC120277570</name>
</gene>
<protein>
    <submittedName>
        <fullName evidence="4">Pentatricopeptide repeat-containing protein At3g47840</fullName>
    </submittedName>
</protein>
<dbReference type="InterPro" id="IPR002885">
    <property type="entry name" value="PPR_rpt"/>
</dbReference>
<dbReference type="AlphaFoldDB" id="A0AB40CJX2"/>
<reference evidence="4" key="1">
    <citation type="submission" date="2025-08" db="UniProtKB">
        <authorList>
            <consortium name="RefSeq"/>
        </authorList>
    </citation>
    <scope>IDENTIFICATION</scope>
</reference>
<dbReference type="RefSeq" id="XP_039140362.1">
    <property type="nucleotide sequence ID" value="XM_039284428.1"/>
</dbReference>
<dbReference type="FunFam" id="1.25.40.10:FF:000475">
    <property type="entry name" value="Pentatricopeptide repeat-containing protein At5g40410, mitochondrial"/>
    <property type="match status" value="1"/>
</dbReference>
<evidence type="ECO:0000313" key="4">
    <source>
        <dbReference type="RefSeq" id="XP_039140362.1"/>
    </source>
</evidence>
<dbReference type="NCBIfam" id="TIGR00756">
    <property type="entry name" value="PPR"/>
    <property type="match status" value="4"/>
</dbReference>
<evidence type="ECO:0000256" key="1">
    <source>
        <dbReference type="ARBA" id="ARBA00022737"/>
    </source>
</evidence>
<dbReference type="GO" id="GO:0003723">
    <property type="term" value="F:RNA binding"/>
    <property type="evidence" value="ECO:0007669"/>
    <property type="project" value="InterPro"/>
</dbReference>
<dbReference type="GeneID" id="120277570"/>